<proteinExistence type="predicted"/>
<name>A0A4S3J575_9EURO</name>
<evidence type="ECO:0000313" key="2">
    <source>
        <dbReference type="Proteomes" id="UP000308092"/>
    </source>
</evidence>
<organism evidence="1 2">
    <name type="scientific">Aspergillus tanneri</name>
    <dbReference type="NCBI Taxonomy" id="1220188"/>
    <lineage>
        <taxon>Eukaryota</taxon>
        <taxon>Fungi</taxon>
        <taxon>Dikarya</taxon>
        <taxon>Ascomycota</taxon>
        <taxon>Pezizomycotina</taxon>
        <taxon>Eurotiomycetes</taxon>
        <taxon>Eurotiomycetidae</taxon>
        <taxon>Eurotiales</taxon>
        <taxon>Aspergillaceae</taxon>
        <taxon>Aspergillus</taxon>
        <taxon>Aspergillus subgen. Circumdati</taxon>
    </lineage>
</organism>
<dbReference type="Proteomes" id="UP000308092">
    <property type="component" value="Unassembled WGS sequence"/>
</dbReference>
<sequence>MSNIGLVDPDIREVEQSFTQRPLLITNPFTKLLSHPTLDYLNGGRE</sequence>
<keyword evidence="2" id="KW-1185">Reference proteome</keyword>
<evidence type="ECO:0000313" key="1">
    <source>
        <dbReference type="EMBL" id="THC90039.1"/>
    </source>
</evidence>
<comment type="caution">
    <text evidence="1">The sequence shown here is derived from an EMBL/GenBank/DDBJ whole genome shotgun (WGS) entry which is preliminary data.</text>
</comment>
<protein>
    <submittedName>
        <fullName evidence="1">Uncharacterized protein</fullName>
    </submittedName>
</protein>
<reference evidence="1 2" key="1">
    <citation type="submission" date="2019-03" db="EMBL/GenBank/DDBJ databases">
        <title>The genome sequence of a newly discovered highly antifungal drug resistant Aspergillus species, Aspergillus tanneri NIH 1004.</title>
        <authorList>
            <person name="Mounaud S."/>
            <person name="Singh I."/>
            <person name="Joardar V."/>
            <person name="Pakala S."/>
            <person name="Pakala S."/>
            <person name="Venepally P."/>
            <person name="Hoover J."/>
            <person name="Nierman W."/>
            <person name="Chung J."/>
            <person name="Losada L."/>
        </authorList>
    </citation>
    <scope>NUCLEOTIDE SEQUENCE [LARGE SCALE GENOMIC DNA]</scope>
    <source>
        <strain evidence="1 2">NIH1004</strain>
    </source>
</reference>
<dbReference type="AlphaFoldDB" id="A0A4S3J575"/>
<accession>A0A4S3J575</accession>
<dbReference type="VEuPathDB" id="FungiDB:EYZ11_010508"/>
<gene>
    <name evidence="1" type="ORF">EYZ11_010508</name>
</gene>
<dbReference type="EMBL" id="SOSA01000569">
    <property type="protein sequence ID" value="THC90039.1"/>
    <property type="molecule type" value="Genomic_DNA"/>
</dbReference>